<sequence length="281" mass="31625">MKFFVVFVALLACVAAYEVELLTEEQWNQFINDETMEPETKGLILNSQAKKAVKNFVNQMPCGWPELGIPPLAPYTNPDLEVHLAKSAVDALIQMIRFRFDGLDDMQIKKLKVSYLMNKKVKFHFNFKELKAKAAILNTDTFMNFMKELGLSVRYEGSGPMEFALENLSIQGQFKYKMPFIFGSIKIYKFECIVGLGGVRSNIGGILGNGKINEFINDEIEYMIPAVINGNQAKISKTIEEVFVPRVNAMLKGKKIWSLLGMLGSSNQKCVPTPAPFLAEN</sequence>
<evidence type="ECO:0000256" key="1">
    <source>
        <dbReference type="SAM" id="SignalP"/>
    </source>
</evidence>
<reference evidence="2" key="1">
    <citation type="submission" date="2017-01" db="EMBL/GenBank/DDBJ databases">
        <title>An insight into the sialome and mialome of the horn fly, Haematobia irritans.</title>
        <authorList>
            <person name="Breijo M."/>
            <person name="Boiani M."/>
            <person name="Ures X."/>
            <person name="Rocha S."/>
            <person name="Sequeira M."/>
            <person name="Ribeiro J.M."/>
        </authorList>
    </citation>
    <scope>NUCLEOTIDE SEQUENCE</scope>
</reference>
<feature type="signal peptide" evidence="1">
    <location>
        <begin position="1"/>
        <end position="16"/>
    </location>
</feature>
<proteinExistence type="predicted"/>
<dbReference type="PANTHER" id="PTHR20993:SF0">
    <property type="entry name" value="GH07914P"/>
    <property type="match status" value="1"/>
</dbReference>
<dbReference type="InterPro" id="IPR010562">
    <property type="entry name" value="Haemolymph_juvenile_hormone-bd"/>
</dbReference>
<dbReference type="InterPro" id="IPR038606">
    <property type="entry name" value="To_sf"/>
</dbReference>
<organism evidence="2">
    <name type="scientific">Haematobia irritans</name>
    <name type="common">Horn fly</name>
    <name type="synonym">Conops irritans</name>
    <dbReference type="NCBI Taxonomy" id="7368"/>
    <lineage>
        <taxon>Eukaryota</taxon>
        <taxon>Metazoa</taxon>
        <taxon>Ecdysozoa</taxon>
        <taxon>Arthropoda</taxon>
        <taxon>Hexapoda</taxon>
        <taxon>Insecta</taxon>
        <taxon>Pterygota</taxon>
        <taxon>Neoptera</taxon>
        <taxon>Endopterygota</taxon>
        <taxon>Diptera</taxon>
        <taxon>Brachycera</taxon>
        <taxon>Muscomorpha</taxon>
        <taxon>Muscoidea</taxon>
        <taxon>Muscidae</taxon>
        <taxon>Haematobia</taxon>
    </lineage>
</organism>
<dbReference type="SMART" id="SM00700">
    <property type="entry name" value="JHBP"/>
    <property type="match status" value="1"/>
</dbReference>
<dbReference type="Gene3D" id="3.15.10.30">
    <property type="entry name" value="Haemolymph juvenile hormone binding protein"/>
    <property type="match status" value="1"/>
</dbReference>
<dbReference type="PANTHER" id="PTHR20993">
    <property type="entry name" value="GH07914P"/>
    <property type="match status" value="1"/>
</dbReference>
<protein>
    <submittedName>
        <fullName evidence="2">Putative juvenile hormone binding protein in insects</fullName>
    </submittedName>
</protein>
<keyword evidence="1" id="KW-0732">Signal</keyword>
<dbReference type="AlphaFoldDB" id="A0A1L8EG91"/>
<name>A0A1L8EG91_HAEIR</name>
<dbReference type="Pfam" id="PF06585">
    <property type="entry name" value="JHBP"/>
    <property type="match status" value="1"/>
</dbReference>
<dbReference type="EMBL" id="GFDG01001057">
    <property type="protein sequence ID" value="JAV17742.1"/>
    <property type="molecule type" value="Transcribed_RNA"/>
</dbReference>
<accession>A0A1L8EG91</accession>
<evidence type="ECO:0000313" key="2">
    <source>
        <dbReference type="EMBL" id="JAV17742.1"/>
    </source>
</evidence>
<feature type="chain" id="PRO_5012499166" evidence="1">
    <location>
        <begin position="17"/>
        <end position="281"/>
    </location>
</feature>